<dbReference type="InterPro" id="IPR037523">
    <property type="entry name" value="VOC_core"/>
</dbReference>
<comment type="caution">
    <text evidence="2">The sequence shown here is derived from an EMBL/GenBank/DDBJ whole genome shotgun (WGS) entry which is preliminary data.</text>
</comment>
<dbReference type="Proteomes" id="UP000468650">
    <property type="component" value="Unassembled WGS sequence"/>
</dbReference>
<dbReference type="CDD" id="cd07247">
    <property type="entry name" value="SgaA_N_like"/>
    <property type="match status" value="1"/>
</dbReference>
<reference evidence="2 3" key="1">
    <citation type="submission" date="2019-09" db="EMBL/GenBank/DDBJ databases">
        <title>Genomes of family Cryomorphaceae.</title>
        <authorList>
            <person name="Bowman J.P."/>
        </authorList>
    </citation>
    <scope>NUCLEOTIDE SEQUENCE [LARGE SCALE GENOMIC DNA]</scope>
    <source>
        <strain evidence="2 3">LMG 25704</strain>
    </source>
</reference>
<dbReference type="PANTHER" id="PTHR33993">
    <property type="entry name" value="GLYOXALASE-RELATED"/>
    <property type="match status" value="1"/>
</dbReference>
<keyword evidence="3" id="KW-1185">Reference proteome</keyword>
<sequence length="123" mass="13330">MAHLPAWIEIPVTDIDRAEKFYGEVLHIDFKRMNLANGLILSLFPNKPDEVGGALACLPAFYHPGETGPVIYLNVDSVSDCLRRVESAGGAIIVPLTQVSDEVGFMGVMRDSEGNRVGFIGAE</sequence>
<evidence type="ECO:0000313" key="2">
    <source>
        <dbReference type="EMBL" id="KAB2814535.1"/>
    </source>
</evidence>
<dbReference type="InterPro" id="IPR029068">
    <property type="entry name" value="Glyas_Bleomycin-R_OHBP_Dase"/>
</dbReference>
<feature type="domain" description="VOC" evidence="1">
    <location>
        <begin position="4"/>
        <end position="122"/>
    </location>
</feature>
<dbReference type="Gene3D" id="3.10.180.10">
    <property type="entry name" value="2,3-Dihydroxybiphenyl 1,2-Dioxygenase, domain 1"/>
    <property type="match status" value="1"/>
</dbReference>
<dbReference type="EMBL" id="WBVO01000001">
    <property type="protein sequence ID" value="KAB2814535.1"/>
    <property type="molecule type" value="Genomic_DNA"/>
</dbReference>
<evidence type="ECO:0000259" key="1">
    <source>
        <dbReference type="PROSITE" id="PS51819"/>
    </source>
</evidence>
<evidence type="ECO:0000313" key="3">
    <source>
        <dbReference type="Proteomes" id="UP000468650"/>
    </source>
</evidence>
<accession>A0A6N6RLT1</accession>
<proteinExistence type="predicted"/>
<dbReference type="AlphaFoldDB" id="A0A6N6RLT1"/>
<dbReference type="OrthoDB" id="9804235at2"/>
<dbReference type="PANTHER" id="PTHR33993:SF2">
    <property type="entry name" value="VOC DOMAIN-CONTAINING PROTEIN"/>
    <property type="match status" value="1"/>
</dbReference>
<dbReference type="PROSITE" id="PS51819">
    <property type="entry name" value="VOC"/>
    <property type="match status" value="1"/>
</dbReference>
<dbReference type="InterPro" id="IPR052164">
    <property type="entry name" value="Anthracycline_SecMetBiosynth"/>
</dbReference>
<dbReference type="InterPro" id="IPR004360">
    <property type="entry name" value="Glyas_Fos-R_dOase_dom"/>
</dbReference>
<dbReference type="SUPFAM" id="SSF54593">
    <property type="entry name" value="Glyoxalase/Bleomycin resistance protein/Dihydroxybiphenyl dioxygenase"/>
    <property type="match status" value="1"/>
</dbReference>
<name>A0A6N6RLT1_9FLAO</name>
<gene>
    <name evidence="2" type="ORF">F8C67_02000</name>
</gene>
<dbReference type="RefSeq" id="WP_151666113.1">
    <property type="nucleotide sequence ID" value="NZ_WBVO01000001.1"/>
</dbReference>
<dbReference type="Pfam" id="PF00903">
    <property type="entry name" value="Glyoxalase"/>
    <property type="match status" value="1"/>
</dbReference>
<organism evidence="2 3">
    <name type="scientific">Phaeocystidibacter luteus</name>
    <dbReference type="NCBI Taxonomy" id="911197"/>
    <lineage>
        <taxon>Bacteria</taxon>
        <taxon>Pseudomonadati</taxon>
        <taxon>Bacteroidota</taxon>
        <taxon>Flavobacteriia</taxon>
        <taxon>Flavobacteriales</taxon>
        <taxon>Phaeocystidibacteraceae</taxon>
        <taxon>Phaeocystidibacter</taxon>
    </lineage>
</organism>
<protein>
    <submittedName>
        <fullName evidence="2">VOC family protein</fullName>
    </submittedName>
</protein>